<protein>
    <submittedName>
        <fullName evidence="4">Metallophosphoesterase</fullName>
    </submittedName>
</protein>
<evidence type="ECO:0000259" key="3">
    <source>
        <dbReference type="Pfam" id="PF00149"/>
    </source>
</evidence>
<evidence type="ECO:0000256" key="1">
    <source>
        <dbReference type="SAM" id="MobiDB-lite"/>
    </source>
</evidence>
<dbReference type="InterPro" id="IPR029052">
    <property type="entry name" value="Metallo-depent_PP-like"/>
</dbReference>
<comment type="caution">
    <text evidence="4">The sequence shown here is derived from an EMBL/GenBank/DDBJ whole genome shotgun (WGS) entry which is preliminary data.</text>
</comment>
<keyword evidence="2" id="KW-0732">Signal</keyword>
<dbReference type="Gene3D" id="3.60.21.10">
    <property type="match status" value="1"/>
</dbReference>
<feature type="region of interest" description="Disordered" evidence="1">
    <location>
        <begin position="1315"/>
        <end position="1340"/>
    </location>
</feature>
<organism evidence="4 5">
    <name type="scientific">Isoptericola peretonis</name>
    <dbReference type="NCBI Taxonomy" id="2918523"/>
    <lineage>
        <taxon>Bacteria</taxon>
        <taxon>Bacillati</taxon>
        <taxon>Actinomycetota</taxon>
        <taxon>Actinomycetes</taxon>
        <taxon>Micrococcales</taxon>
        <taxon>Promicromonosporaceae</taxon>
        <taxon>Isoptericola</taxon>
    </lineage>
</organism>
<accession>A0ABT0IXZ9</accession>
<sequence length="1340" mass="139480">MRPNPPGRRRASTLAVCVVAASLALPAAGLAPAAAQPATQPTTQPATSDDDRYAGFPGWPDPKPGTKPGTKPTTPGTAPDLAPEDGAHLEGSVTFAASPTTAGDPVGRITVDGADLPGLAATTGSSTLTFDVGSNSADAAFGNYLVVNGHRVDQERTWVSERVEVPVPNDWLVQGTNTVEIHAGGLDSSCGVNFDDFVISEMQLELLGETAGDAGNAFGYSMGDGSCGTNTSYVKEATVTFEVDGVPGATTGLAADVDTTALADGPHEVVATTRSGATTAHTVRVNNPPAGAPVVSPEDGTLTRGVQTVTAAAPADGDGGTAALTLDGEPVAGPRTLGDGVSVFSFDVGTNSIETRYQNHLLVNGTRLDLRGEGGRDLVSERVEVGVPNRLLHPGENTIALVAGDVSSSCGANLDDFSAANLALSVADGTVTPPGDLEGSYAMGDGSCGSSTTAREKVELVWTVDAPGETVFDALGHGEATISFVVGSNSLDGSASNALRINGIERRIDQTIVGGRGEITFPGEWLMPGWNQVDVVTGAFENDCNLDDFTISDVVLTPAAGTAQQQNAATSYGLGDGTCGSNLNSFRQVDLHFLVDAPARGLRADVDTAGLDDGEHELAATSTTGETARRVLETDNSAPRVVSSTPAAGATIRSAVPLAVELDDAHGVVGDPQVTLDGEAIALGTEIGPGLAAGDHTLEVATTDSLGNTATREIAFTSAGVPDVPTDLAPASGTADAQAPVTLEARVAGPDDGTVTATFAQADVLLPGEVRQGTADAVPTELNPRGAKRASAKGLAAGDERTLDSPQADAVAYQRFDVRVRSREEHPVVRWSGTADPAREVSLLVWDARTKAWDTLASSRGSAEGDTVLTAPSAPEHRDRGVVHVMVTATDPFADDLGTGGEGFGDPADHDFSIAHMTDTQYLSEGAVEQETAEERAIWESAYAGVVDWIAANADERKIAFVSHTGDLIENNIRKPQDEAMQEQVTGEFEVSSRQQEKIDGIPNSAVAGNHDNWSGTAGGADGYNEYFGPDRYEAASRSWENAEYGAWREGDNSNHYVLFSAGGLDFVAVGMGYGVTREEAEWADGIFERYPDRNGILMTHAYLAASTQKDGRDAGFASPDGSPLYKYVVEPNDNVFLVLAGHVHGVTTNVKPKVGQIADGVVELLADYQAFTVPAQRVGLGAIGGYDPAERLRFGASYFRLLQFDVDRAEMTVDTYSPFLDDFGADEWDPLARYDSTADTMVLPVDLTTRTTSLVTDSLAVYAPTRVIGTRTVASGDVASVRWDHLRRETQYAWVVTATTPGGGVTAADPALFTTGAGRPWPKGTGTVPGSQVPEGHRS</sequence>
<dbReference type="InterPro" id="IPR051918">
    <property type="entry name" value="STPP_CPPED1"/>
</dbReference>
<keyword evidence="5" id="KW-1185">Reference proteome</keyword>
<dbReference type="PANTHER" id="PTHR43143:SF5">
    <property type="entry name" value="SECRETED PROTEIN"/>
    <property type="match status" value="1"/>
</dbReference>
<feature type="signal peptide" evidence="2">
    <location>
        <begin position="1"/>
        <end position="33"/>
    </location>
</feature>
<reference evidence="4 5" key="1">
    <citation type="submission" date="2022-02" db="EMBL/GenBank/DDBJ databases">
        <title>The car tank lid bacteriome: a reservoir of bacteria with potential in bioremediation of fuel.</title>
        <authorList>
            <person name="Vidal-Verdu A."/>
            <person name="Gomez-Martinez D."/>
            <person name="Latorre-Perez A."/>
            <person name="Pereto J."/>
            <person name="Porcar M."/>
        </authorList>
    </citation>
    <scope>NUCLEOTIDE SEQUENCE [LARGE SCALE GENOMIC DNA]</scope>
    <source>
        <strain evidence="4 5">4D.3</strain>
    </source>
</reference>
<evidence type="ECO:0000256" key="2">
    <source>
        <dbReference type="SAM" id="SignalP"/>
    </source>
</evidence>
<feature type="domain" description="Calcineurin-like phosphoesterase" evidence="3">
    <location>
        <begin position="913"/>
        <end position="1145"/>
    </location>
</feature>
<dbReference type="RefSeq" id="WP_416342020.1">
    <property type="nucleotide sequence ID" value="NZ_JALQCY010000001.1"/>
</dbReference>
<dbReference type="InterPro" id="IPR004843">
    <property type="entry name" value="Calcineurin-like_PHP"/>
</dbReference>
<name>A0ABT0IXZ9_9MICO</name>
<dbReference type="Proteomes" id="UP001651050">
    <property type="component" value="Unassembled WGS sequence"/>
</dbReference>
<feature type="chain" id="PRO_5045759136" evidence="2">
    <location>
        <begin position="34"/>
        <end position="1340"/>
    </location>
</feature>
<proteinExistence type="predicted"/>
<dbReference type="EMBL" id="JALQCY010000001">
    <property type="protein sequence ID" value="MCK9792135.1"/>
    <property type="molecule type" value="Genomic_DNA"/>
</dbReference>
<feature type="compositionally biased region" description="Low complexity" evidence="1">
    <location>
        <begin position="66"/>
        <end position="77"/>
    </location>
</feature>
<feature type="region of interest" description="Disordered" evidence="1">
    <location>
        <begin position="779"/>
        <end position="803"/>
    </location>
</feature>
<dbReference type="PANTHER" id="PTHR43143">
    <property type="entry name" value="METALLOPHOSPHOESTERASE, CALCINEURIN SUPERFAMILY"/>
    <property type="match status" value="1"/>
</dbReference>
<feature type="region of interest" description="Disordered" evidence="1">
    <location>
        <begin position="30"/>
        <end position="86"/>
    </location>
</feature>
<gene>
    <name evidence="4" type="ORF">M1843_00030</name>
</gene>
<dbReference type="SUPFAM" id="SSF56300">
    <property type="entry name" value="Metallo-dependent phosphatases"/>
    <property type="match status" value="1"/>
</dbReference>
<dbReference type="Pfam" id="PF00149">
    <property type="entry name" value="Metallophos"/>
    <property type="match status" value="1"/>
</dbReference>
<evidence type="ECO:0000313" key="4">
    <source>
        <dbReference type="EMBL" id="MCK9792135.1"/>
    </source>
</evidence>
<evidence type="ECO:0000313" key="5">
    <source>
        <dbReference type="Proteomes" id="UP001651050"/>
    </source>
</evidence>
<feature type="compositionally biased region" description="Low complexity" evidence="1">
    <location>
        <begin position="30"/>
        <end position="47"/>
    </location>
</feature>